<evidence type="ECO:0000256" key="1">
    <source>
        <dbReference type="SAM" id="MobiDB-lite"/>
    </source>
</evidence>
<gene>
    <name evidence="2" type="ORF">SAMN05192530_11241</name>
</gene>
<feature type="region of interest" description="Disordered" evidence="1">
    <location>
        <begin position="1"/>
        <end position="20"/>
    </location>
</feature>
<evidence type="ECO:0000313" key="3">
    <source>
        <dbReference type="Proteomes" id="UP000198793"/>
    </source>
</evidence>
<dbReference type="STRING" id="1166073.SAMN05192530_11241"/>
<dbReference type="OrthoDB" id="7991623at2"/>
<keyword evidence="3" id="KW-1185">Reference proteome</keyword>
<reference evidence="2 3" key="1">
    <citation type="submission" date="2016-10" db="EMBL/GenBank/DDBJ databases">
        <authorList>
            <person name="de Groot N.N."/>
        </authorList>
    </citation>
    <scope>NUCLEOTIDE SEQUENCE [LARGE SCALE GENOMIC DNA]</scope>
    <source>
        <strain evidence="3">L7-484,KACC 16230,DSM 25025</strain>
    </source>
</reference>
<dbReference type="AlphaFoldDB" id="A0A1H0M2D0"/>
<accession>A0A1H0M2D0</accession>
<feature type="compositionally biased region" description="Basic residues" evidence="1">
    <location>
        <begin position="7"/>
        <end position="18"/>
    </location>
</feature>
<protein>
    <submittedName>
        <fullName evidence="2">Uncharacterized protein</fullName>
    </submittedName>
</protein>
<dbReference type="EMBL" id="FNIT01000012">
    <property type="protein sequence ID" value="SDO74599.1"/>
    <property type="molecule type" value="Genomic_DNA"/>
</dbReference>
<name>A0A1H0M2D0_9HYPH</name>
<dbReference type="Proteomes" id="UP000198793">
    <property type="component" value="Unassembled WGS sequence"/>
</dbReference>
<proteinExistence type="predicted"/>
<sequence>MIERSRAGRRPAPKKRGSRTGFVVDPFRGRQYVFESGLEEEALHVLIADPDVTEIEEQLKPVFFRDAKSDEHSHWFDQRHRTSKGRRVATAVKYHDDAVRDGLFELLGHVARQAFVIDADGRLVPFAHEYRIVTERHLDGVRVDNARTIVACGAEQDVEATGIVRGWLQAADRTFPLGIVNGATGLGSRGFRAAVALIQSGAVVVPSGLRIAPETMVVNRLFNAGV</sequence>
<evidence type="ECO:0000313" key="2">
    <source>
        <dbReference type="EMBL" id="SDO74599.1"/>
    </source>
</evidence>
<dbReference type="RefSeq" id="WP_090676527.1">
    <property type="nucleotide sequence ID" value="NZ_FNIT01000012.1"/>
</dbReference>
<organism evidence="2 3">
    <name type="scientific">Aureimonas jatrophae</name>
    <dbReference type="NCBI Taxonomy" id="1166073"/>
    <lineage>
        <taxon>Bacteria</taxon>
        <taxon>Pseudomonadati</taxon>
        <taxon>Pseudomonadota</taxon>
        <taxon>Alphaproteobacteria</taxon>
        <taxon>Hyphomicrobiales</taxon>
        <taxon>Aurantimonadaceae</taxon>
        <taxon>Aureimonas</taxon>
    </lineage>
</organism>